<comment type="similarity">
    <text evidence="1 2">Belongs to the NDK family.</text>
</comment>
<accession>A0ABN8J878</accession>
<dbReference type="PANTHER" id="PTHR46161">
    <property type="entry name" value="NUCLEOSIDE DIPHOSPHATE KINASE"/>
    <property type="match status" value="1"/>
</dbReference>
<dbReference type="Pfam" id="PF05186">
    <property type="entry name" value="Dpy-30"/>
    <property type="match status" value="1"/>
</dbReference>
<dbReference type="Gene3D" id="1.20.890.10">
    <property type="entry name" value="cAMP-dependent protein kinase regulatory subunit, dimerization-anchoring domain"/>
    <property type="match status" value="1"/>
</dbReference>
<feature type="region of interest" description="Disordered" evidence="3">
    <location>
        <begin position="207"/>
        <end position="235"/>
    </location>
</feature>
<sequence>MSIESSDSEAEYHSYSERTLAIIKPEAYEDAEAIENHIRNHGFSILARREVRLTPEQAAELYRGHYGRHHFPHLVAQMSSGPIVAMVLACRGCIQKWRTLMGPARVVEAQAYWPDSLRACYGRRTKYGDYFNALHGSKDHAEALREIHFFFPDMIVGPLLRHWQVNDYVQKHLASTLEPALSALARERPAEPVLWLAHYLQKNNPNEPLLGPATHEIRDEPQCHTPLPSETSERK</sequence>
<evidence type="ECO:0000313" key="5">
    <source>
        <dbReference type="EMBL" id="CAH2076842.1"/>
    </source>
</evidence>
<dbReference type="Proteomes" id="UP000837857">
    <property type="component" value="Chromosome 9"/>
</dbReference>
<evidence type="ECO:0000256" key="1">
    <source>
        <dbReference type="ARBA" id="ARBA00008142"/>
    </source>
</evidence>
<dbReference type="InterPro" id="IPR036850">
    <property type="entry name" value="NDK-like_dom_sf"/>
</dbReference>
<dbReference type="PANTHER" id="PTHR46161:SF1">
    <property type="entry name" value="NUCLEOSIDE DIPHOSPHATE KINASE HOMOLOG 5"/>
    <property type="match status" value="1"/>
</dbReference>
<dbReference type="Pfam" id="PF00334">
    <property type="entry name" value="NDK"/>
    <property type="match status" value="1"/>
</dbReference>
<organism evidence="5 6">
    <name type="scientific">Iphiclides podalirius</name>
    <name type="common">scarce swallowtail</name>
    <dbReference type="NCBI Taxonomy" id="110791"/>
    <lineage>
        <taxon>Eukaryota</taxon>
        <taxon>Metazoa</taxon>
        <taxon>Ecdysozoa</taxon>
        <taxon>Arthropoda</taxon>
        <taxon>Hexapoda</taxon>
        <taxon>Insecta</taxon>
        <taxon>Pterygota</taxon>
        <taxon>Neoptera</taxon>
        <taxon>Endopterygota</taxon>
        <taxon>Lepidoptera</taxon>
        <taxon>Glossata</taxon>
        <taxon>Ditrysia</taxon>
        <taxon>Papilionoidea</taxon>
        <taxon>Papilionidae</taxon>
        <taxon>Papilioninae</taxon>
        <taxon>Iphiclides</taxon>
    </lineage>
</organism>
<gene>
    <name evidence="5" type="ORF">IPOD504_LOCUS17437</name>
</gene>
<keyword evidence="6" id="KW-1185">Reference proteome</keyword>
<dbReference type="SMART" id="SM00562">
    <property type="entry name" value="NDK"/>
    <property type="match status" value="1"/>
</dbReference>
<feature type="non-terminal residue" evidence="5">
    <location>
        <position position="1"/>
    </location>
</feature>
<evidence type="ECO:0000256" key="3">
    <source>
        <dbReference type="SAM" id="MobiDB-lite"/>
    </source>
</evidence>
<dbReference type="InterPro" id="IPR034907">
    <property type="entry name" value="NDK-like_dom"/>
</dbReference>
<name>A0ABN8J878_9NEOP</name>
<comment type="caution">
    <text evidence="2">Lacks conserved residue(s) required for the propagation of feature annotation.</text>
</comment>
<protein>
    <recommendedName>
        <fullName evidence="4">Nucleoside diphosphate kinase-like domain-containing protein</fullName>
    </recommendedName>
</protein>
<evidence type="ECO:0000313" key="6">
    <source>
        <dbReference type="Proteomes" id="UP000837857"/>
    </source>
</evidence>
<dbReference type="Gene3D" id="3.30.70.141">
    <property type="entry name" value="Nucleoside diphosphate kinase-like domain"/>
    <property type="match status" value="1"/>
</dbReference>
<evidence type="ECO:0000259" key="4">
    <source>
        <dbReference type="SMART" id="SM00562"/>
    </source>
</evidence>
<reference evidence="5" key="1">
    <citation type="submission" date="2022-03" db="EMBL/GenBank/DDBJ databases">
        <authorList>
            <person name="Martin H S."/>
        </authorList>
    </citation>
    <scope>NUCLEOTIDE SEQUENCE</scope>
</reference>
<dbReference type="EMBL" id="OW152821">
    <property type="protein sequence ID" value="CAH2076842.1"/>
    <property type="molecule type" value="Genomic_DNA"/>
</dbReference>
<dbReference type="PROSITE" id="PS51374">
    <property type="entry name" value="NDPK_LIKE"/>
    <property type="match status" value="1"/>
</dbReference>
<dbReference type="InterPro" id="IPR007858">
    <property type="entry name" value="Dpy-30_motif"/>
</dbReference>
<dbReference type="SUPFAM" id="SSF54919">
    <property type="entry name" value="Nucleoside diphosphate kinase, NDK"/>
    <property type="match status" value="1"/>
</dbReference>
<evidence type="ECO:0000256" key="2">
    <source>
        <dbReference type="PROSITE-ProRule" id="PRU00706"/>
    </source>
</evidence>
<feature type="domain" description="Nucleoside diphosphate kinase-like" evidence="4">
    <location>
        <begin position="16"/>
        <end position="157"/>
    </location>
</feature>
<proteinExistence type="inferred from homology"/>
<dbReference type="CDD" id="cd22970">
    <property type="entry name" value="DD_NDKH5-like"/>
    <property type="match status" value="1"/>
</dbReference>